<feature type="compositionally biased region" description="Polar residues" evidence="1">
    <location>
        <begin position="38"/>
        <end position="54"/>
    </location>
</feature>
<protein>
    <recommendedName>
        <fullName evidence="5">L,D-transpeptidase</fullName>
    </recommendedName>
</protein>
<evidence type="ECO:0008006" key="5">
    <source>
        <dbReference type="Google" id="ProtNLM"/>
    </source>
</evidence>
<comment type="caution">
    <text evidence="3">The sequence shown here is derived from an EMBL/GenBank/DDBJ whole genome shotgun (WGS) entry which is preliminary data.</text>
</comment>
<dbReference type="EMBL" id="JANFNH010000063">
    <property type="protein sequence ID" value="MCQ4046339.1"/>
    <property type="molecule type" value="Genomic_DNA"/>
</dbReference>
<keyword evidence="4" id="KW-1185">Reference proteome</keyword>
<feature type="signal peptide" evidence="2">
    <location>
        <begin position="1"/>
        <end position="30"/>
    </location>
</feature>
<proteinExistence type="predicted"/>
<evidence type="ECO:0000256" key="1">
    <source>
        <dbReference type="SAM" id="MobiDB-lite"/>
    </source>
</evidence>
<evidence type="ECO:0000256" key="2">
    <source>
        <dbReference type="SAM" id="SignalP"/>
    </source>
</evidence>
<organism evidence="3 4">
    <name type="scientific">Streptantibioticus rubrisoli</name>
    <dbReference type="NCBI Taxonomy" id="1387313"/>
    <lineage>
        <taxon>Bacteria</taxon>
        <taxon>Bacillati</taxon>
        <taxon>Actinomycetota</taxon>
        <taxon>Actinomycetes</taxon>
        <taxon>Kitasatosporales</taxon>
        <taxon>Streptomycetaceae</taxon>
        <taxon>Streptantibioticus</taxon>
    </lineage>
</organism>
<feature type="region of interest" description="Disordered" evidence="1">
    <location>
        <begin position="32"/>
        <end position="69"/>
    </location>
</feature>
<gene>
    <name evidence="3" type="ORF">NON19_30895</name>
</gene>
<keyword evidence="2" id="KW-0732">Signal</keyword>
<name>A0ABT1PLV6_9ACTN</name>
<reference evidence="3 4" key="1">
    <citation type="submission" date="2022-06" db="EMBL/GenBank/DDBJ databases">
        <title>Draft genome sequence of type strain Streptomyces rubrisoli DSM 42083.</title>
        <authorList>
            <person name="Duangmal K."/>
            <person name="Klaysubun C."/>
        </authorList>
    </citation>
    <scope>NUCLEOTIDE SEQUENCE [LARGE SCALE GENOMIC DNA]</scope>
    <source>
        <strain evidence="3 4">DSM 42083</strain>
    </source>
</reference>
<dbReference type="RefSeq" id="WP_255932518.1">
    <property type="nucleotide sequence ID" value="NZ_JANFNH010000063.1"/>
</dbReference>
<evidence type="ECO:0000313" key="3">
    <source>
        <dbReference type="EMBL" id="MCQ4046339.1"/>
    </source>
</evidence>
<dbReference type="Proteomes" id="UP001206206">
    <property type="component" value="Unassembled WGS sequence"/>
</dbReference>
<accession>A0ABT1PLV6</accession>
<feature type="chain" id="PRO_5047096911" description="L,D-transpeptidase" evidence="2">
    <location>
        <begin position="31"/>
        <end position="188"/>
    </location>
</feature>
<sequence length="188" mass="19159">MARIASGTIVTGLTAAALAAIGVLAWQASAAPDHTGKSHTAPSPATSAQPSTVASMPPSPQPVALPADSGHGKRVVYSLAQRRVWLVSAEDQVERGFTVTPGSVSPTPGTYTVTSRSERVTGTDGVPVEHVVRFAVVHGTTIGFSAAVNGSAQTPQTARKTGGVREQPADGTAMWQFALIGAKVIVVP</sequence>
<evidence type="ECO:0000313" key="4">
    <source>
        <dbReference type="Proteomes" id="UP001206206"/>
    </source>
</evidence>